<name>A0A6J1BX54_MOMCH</name>
<dbReference type="Pfam" id="PF10217">
    <property type="entry name" value="DUF2039"/>
    <property type="match status" value="1"/>
</dbReference>
<feature type="region of interest" description="Disordered" evidence="1">
    <location>
        <begin position="127"/>
        <end position="202"/>
    </location>
</feature>
<feature type="compositionally biased region" description="Basic and acidic residues" evidence="1">
    <location>
        <begin position="168"/>
        <end position="179"/>
    </location>
</feature>
<dbReference type="RefSeq" id="XP_022133854.1">
    <property type="nucleotide sequence ID" value="XM_022278162.1"/>
</dbReference>
<dbReference type="GeneID" id="111006305"/>
<dbReference type="Proteomes" id="UP000504603">
    <property type="component" value="Unplaced"/>
</dbReference>
<dbReference type="OrthoDB" id="250548at2759"/>
<accession>A0A6J1BX54</accession>
<sequence>MSSKAKAGPPKHQNRYAWKPNAGVKINETEVGGRFRPLSQITGVCLRCKDQIDWKRRYGKYKPLAEPAKCQLCSKRAVRQAYHNLCPGCAKEQGVCAKCRCRVDHTVGRDASEVEAEQKMLQEAIRNARERDKRTLLRAMNKGKSKTSDKSKSAVKEETKVGDLTPSIEEHAKLGRKEDDNDITDGSNEDSDENEDEDENED</sequence>
<dbReference type="AlphaFoldDB" id="A0A6J1BX54"/>
<evidence type="ECO:0000313" key="2">
    <source>
        <dbReference type="Proteomes" id="UP000504603"/>
    </source>
</evidence>
<reference evidence="3" key="1">
    <citation type="submission" date="2025-08" db="UniProtKB">
        <authorList>
            <consortium name="RefSeq"/>
        </authorList>
    </citation>
    <scope>IDENTIFICATION</scope>
    <source>
        <strain evidence="3">OHB3-1</strain>
    </source>
</reference>
<gene>
    <name evidence="3" type="primary">LOC111006305</name>
</gene>
<evidence type="ECO:0000256" key="1">
    <source>
        <dbReference type="SAM" id="MobiDB-lite"/>
    </source>
</evidence>
<feature type="compositionally biased region" description="Acidic residues" evidence="1">
    <location>
        <begin position="180"/>
        <end position="202"/>
    </location>
</feature>
<organism evidence="2 3">
    <name type="scientific">Momordica charantia</name>
    <name type="common">Bitter gourd</name>
    <name type="synonym">Balsam pear</name>
    <dbReference type="NCBI Taxonomy" id="3673"/>
    <lineage>
        <taxon>Eukaryota</taxon>
        <taxon>Viridiplantae</taxon>
        <taxon>Streptophyta</taxon>
        <taxon>Embryophyta</taxon>
        <taxon>Tracheophyta</taxon>
        <taxon>Spermatophyta</taxon>
        <taxon>Magnoliopsida</taxon>
        <taxon>eudicotyledons</taxon>
        <taxon>Gunneridae</taxon>
        <taxon>Pentapetalae</taxon>
        <taxon>rosids</taxon>
        <taxon>fabids</taxon>
        <taxon>Cucurbitales</taxon>
        <taxon>Cucurbitaceae</taxon>
        <taxon>Momordiceae</taxon>
        <taxon>Momordica</taxon>
    </lineage>
</organism>
<protein>
    <submittedName>
        <fullName evidence="3">Uncharacterized protein LOC111006305</fullName>
    </submittedName>
</protein>
<keyword evidence="2" id="KW-1185">Reference proteome</keyword>
<feature type="compositionally biased region" description="Basic and acidic residues" evidence="1">
    <location>
        <begin position="146"/>
        <end position="161"/>
    </location>
</feature>
<dbReference type="KEGG" id="mcha:111006305"/>
<dbReference type="InterPro" id="IPR019351">
    <property type="entry name" value="DUF2039"/>
</dbReference>
<proteinExistence type="predicted"/>
<evidence type="ECO:0000313" key="3">
    <source>
        <dbReference type="RefSeq" id="XP_022133854.1"/>
    </source>
</evidence>
<dbReference type="PANTHER" id="PTHR22876:SF5">
    <property type="entry name" value="CHROMOSOME 9 OPEN READING FRAME 85"/>
    <property type="match status" value="1"/>
</dbReference>
<dbReference type="PANTHER" id="PTHR22876">
    <property type="entry name" value="ZGC:101016"/>
    <property type="match status" value="1"/>
</dbReference>